<reference evidence="4" key="1">
    <citation type="journal article" date="2019" name="Int. J. Syst. Evol. Microbiol.">
        <title>The Global Catalogue of Microorganisms (GCM) 10K type strain sequencing project: providing services to taxonomists for standard genome sequencing and annotation.</title>
        <authorList>
            <consortium name="The Broad Institute Genomics Platform"/>
            <consortium name="The Broad Institute Genome Sequencing Center for Infectious Disease"/>
            <person name="Wu L."/>
            <person name="Ma J."/>
        </authorList>
    </citation>
    <scope>NUCLEOTIDE SEQUENCE [LARGE SCALE GENOMIC DNA]</scope>
    <source>
        <strain evidence="4">KCTC 42742</strain>
    </source>
</reference>
<dbReference type="SUPFAM" id="SSF55961">
    <property type="entry name" value="Bet v1-like"/>
    <property type="match status" value="1"/>
</dbReference>
<comment type="similarity">
    <text evidence="1">Belongs to the AHA1 family.</text>
</comment>
<dbReference type="Pfam" id="PF08327">
    <property type="entry name" value="AHSA1"/>
    <property type="match status" value="1"/>
</dbReference>
<name>A0ABV7RKJ2_9NEIS</name>
<keyword evidence="4" id="KW-1185">Reference proteome</keyword>
<accession>A0ABV7RKJ2</accession>
<evidence type="ECO:0000256" key="1">
    <source>
        <dbReference type="ARBA" id="ARBA00006817"/>
    </source>
</evidence>
<dbReference type="RefSeq" id="WP_386094760.1">
    <property type="nucleotide sequence ID" value="NZ_JBHRXN010000036.1"/>
</dbReference>
<dbReference type="InterPro" id="IPR023393">
    <property type="entry name" value="START-like_dom_sf"/>
</dbReference>
<evidence type="ECO:0000313" key="4">
    <source>
        <dbReference type="Proteomes" id="UP001595741"/>
    </source>
</evidence>
<evidence type="ECO:0000259" key="2">
    <source>
        <dbReference type="Pfam" id="PF08327"/>
    </source>
</evidence>
<sequence>MSTPSPLAARELQLTRLLPASPATVYRAWTEPALLQQWFAPLPYTTPHVELDVRPGGRSLVVMRDPDGNDYPNAGVYLEVIPNQKLVVTDAYSEAWLPAEKPFMTLILTFAAEAGGTRYTALVRHWSVADREAHEAMGFHAGWGQTTDQLAALLARL</sequence>
<gene>
    <name evidence="3" type="ORF">ACFOLG_18050</name>
</gene>
<comment type="caution">
    <text evidence="3">The sequence shown here is derived from an EMBL/GenBank/DDBJ whole genome shotgun (WGS) entry which is preliminary data.</text>
</comment>
<protein>
    <submittedName>
        <fullName evidence="3">SRPBCC family protein</fullName>
    </submittedName>
</protein>
<dbReference type="CDD" id="cd08896">
    <property type="entry name" value="SRPBCC_CalC_Aha1-like_3"/>
    <property type="match status" value="1"/>
</dbReference>
<organism evidence="3 4">
    <name type="scientific">Vogesella facilis</name>
    <dbReference type="NCBI Taxonomy" id="1655232"/>
    <lineage>
        <taxon>Bacteria</taxon>
        <taxon>Pseudomonadati</taxon>
        <taxon>Pseudomonadota</taxon>
        <taxon>Betaproteobacteria</taxon>
        <taxon>Neisseriales</taxon>
        <taxon>Chromobacteriaceae</taxon>
        <taxon>Vogesella</taxon>
    </lineage>
</organism>
<dbReference type="Gene3D" id="3.30.530.20">
    <property type="match status" value="1"/>
</dbReference>
<evidence type="ECO:0000313" key="3">
    <source>
        <dbReference type="EMBL" id="MFC3534073.1"/>
    </source>
</evidence>
<dbReference type="EMBL" id="JBHRXN010000036">
    <property type="protein sequence ID" value="MFC3534073.1"/>
    <property type="molecule type" value="Genomic_DNA"/>
</dbReference>
<proteinExistence type="inferred from homology"/>
<feature type="domain" description="Activator of Hsp90 ATPase homologue 1/2-like C-terminal" evidence="2">
    <location>
        <begin position="20"/>
        <end position="154"/>
    </location>
</feature>
<dbReference type="InterPro" id="IPR013538">
    <property type="entry name" value="ASHA1/2-like_C"/>
</dbReference>
<dbReference type="Proteomes" id="UP001595741">
    <property type="component" value="Unassembled WGS sequence"/>
</dbReference>